<dbReference type="GO" id="GO:0008270">
    <property type="term" value="F:zinc ion binding"/>
    <property type="evidence" value="ECO:0007669"/>
    <property type="project" value="InterPro"/>
</dbReference>
<sequence>MMRMANTPTSDRTATVYDGPRLPPMRIEPVSALPQISADNTAQKVMPMLSVSISPKHAPQARQLFEHVEKQRKQQRKLSPPVESRSRRSSTPAISKMNPSRSSVRPLFVPMMAVPQHHHVNSIPQGIPQSMPHTLPQGMQIPPVSQVQSPPSVQNYQPVQGVQNVQNVQGVQNIQNVQGLQNVPGMNNMTGVPYSMPINTLYSISPPSEQVMIPEGGMMHQVPMNVQRHHSNPHTGMHTPPIGMRPHEHAHILNDMRNVMPSYPQNQTQPPLQQMYEMSVMVPGMDMRQSPHAGWSNQMYQQVQQVSSPQVPGTPVHVPQQEHQVMNAKSQSPAMMVPATQAVWDNNYSSQAPHSAAASQTYTFTQDIKRRTKTGCLTCRKRRVKCDEQHPLCRNCQKSERVCLGYDSLFHSDRMYGFQEQTNRRRDFRNARKKKLASRNGTTVPAEPKSEEKDVLLSNWLDIAKTFKQRLAKPFDQLLGTDQFSKLSFRCVEFLTVSPDHLVTVAGEAEAMHQLLATVFPHTVSLGLSILDSTTALEKLRTSVDYYFLRAIAESLFLGTETPAFKEKFPNSFPRNVDSVKQLDMLHKRARTMGLIVHNQLPARNSVVIRKETFDALMYTAEHDNARFTTLMWDLVEQIASGCDVERERYIDISKIISGAVDDPRFMLILLALESIQYSPAKDALQTIEPNGLSDTIFEISMLCRQKTA</sequence>
<evidence type="ECO:0000256" key="1">
    <source>
        <dbReference type="ARBA" id="ARBA00022723"/>
    </source>
</evidence>
<keyword evidence="6" id="KW-0539">Nucleus</keyword>
<evidence type="ECO:0000259" key="8">
    <source>
        <dbReference type="PROSITE" id="PS50048"/>
    </source>
</evidence>
<dbReference type="PROSITE" id="PS00463">
    <property type="entry name" value="ZN2_CY6_FUNGAL_1"/>
    <property type="match status" value="1"/>
</dbReference>
<name>A0AAV5REY2_STABA</name>
<reference evidence="9 10" key="1">
    <citation type="journal article" date="2023" name="Elife">
        <title>Identification of key yeast species and microbe-microbe interactions impacting larval growth of Drosophila in the wild.</title>
        <authorList>
            <person name="Mure A."/>
            <person name="Sugiura Y."/>
            <person name="Maeda R."/>
            <person name="Honda K."/>
            <person name="Sakurai N."/>
            <person name="Takahashi Y."/>
            <person name="Watada M."/>
            <person name="Katoh T."/>
            <person name="Gotoh A."/>
            <person name="Gotoh Y."/>
            <person name="Taniguchi I."/>
            <person name="Nakamura K."/>
            <person name="Hayashi T."/>
            <person name="Katayama T."/>
            <person name="Uemura T."/>
            <person name="Hattori Y."/>
        </authorList>
    </citation>
    <scope>NUCLEOTIDE SEQUENCE [LARGE SCALE GENOMIC DNA]</scope>
    <source>
        <strain evidence="9 10">SB-73</strain>
    </source>
</reference>
<evidence type="ECO:0000313" key="10">
    <source>
        <dbReference type="Proteomes" id="UP001362899"/>
    </source>
</evidence>
<evidence type="ECO:0000256" key="3">
    <source>
        <dbReference type="ARBA" id="ARBA00023015"/>
    </source>
</evidence>
<feature type="region of interest" description="Disordered" evidence="7">
    <location>
        <begin position="68"/>
        <end position="102"/>
    </location>
</feature>
<evidence type="ECO:0000256" key="2">
    <source>
        <dbReference type="ARBA" id="ARBA00022833"/>
    </source>
</evidence>
<keyword evidence="3" id="KW-0805">Transcription regulation</keyword>
<dbReference type="PANTHER" id="PTHR36206">
    <property type="entry name" value="ASPERCRYPTIN BIOSYNTHESIS CLUSTER-SPECIFIC TRANSCRIPTION REGULATOR ATNN-RELATED"/>
    <property type="match status" value="1"/>
</dbReference>
<organism evidence="9 10">
    <name type="scientific">Starmerella bacillaris</name>
    <name type="common">Yeast</name>
    <name type="synonym">Candida zemplinina</name>
    <dbReference type="NCBI Taxonomy" id="1247836"/>
    <lineage>
        <taxon>Eukaryota</taxon>
        <taxon>Fungi</taxon>
        <taxon>Dikarya</taxon>
        <taxon>Ascomycota</taxon>
        <taxon>Saccharomycotina</taxon>
        <taxon>Dipodascomycetes</taxon>
        <taxon>Dipodascales</taxon>
        <taxon>Trichomonascaceae</taxon>
        <taxon>Starmerella</taxon>
    </lineage>
</organism>
<dbReference type="Gene3D" id="4.10.240.10">
    <property type="entry name" value="Zn(2)-C6 fungal-type DNA-binding domain"/>
    <property type="match status" value="1"/>
</dbReference>
<accession>A0AAV5REY2</accession>
<feature type="compositionally biased region" description="Polar residues" evidence="7">
    <location>
        <begin position="1"/>
        <end position="13"/>
    </location>
</feature>
<dbReference type="SUPFAM" id="SSF57701">
    <property type="entry name" value="Zn2/Cys6 DNA-binding domain"/>
    <property type="match status" value="1"/>
</dbReference>
<dbReference type="CDD" id="cd00067">
    <property type="entry name" value="GAL4"/>
    <property type="match status" value="1"/>
</dbReference>
<dbReference type="SMART" id="SM00066">
    <property type="entry name" value="GAL4"/>
    <property type="match status" value="1"/>
</dbReference>
<gene>
    <name evidence="9" type="ORF">DASB73_002610</name>
</gene>
<keyword evidence="5" id="KW-0804">Transcription</keyword>
<dbReference type="Pfam" id="PF00172">
    <property type="entry name" value="Zn_clus"/>
    <property type="match status" value="1"/>
</dbReference>
<dbReference type="InterPro" id="IPR001138">
    <property type="entry name" value="Zn2Cys6_DnaBD"/>
</dbReference>
<dbReference type="PANTHER" id="PTHR36206:SF13">
    <property type="entry name" value="TRANSCRIPTIONAL REGULATORY PROTEIN MOC3"/>
    <property type="match status" value="1"/>
</dbReference>
<dbReference type="PROSITE" id="PS50048">
    <property type="entry name" value="ZN2_CY6_FUNGAL_2"/>
    <property type="match status" value="1"/>
</dbReference>
<keyword evidence="10" id="KW-1185">Reference proteome</keyword>
<evidence type="ECO:0000313" key="9">
    <source>
        <dbReference type="EMBL" id="GMM49303.1"/>
    </source>
</evidence>
<protein>
    <recommendedName>
        <fullName evidence="8">Zn(2)-C6 fungal-type domain-containing protein</fullName>
    </recommendedName>
</protein>
<evidence type="ECO:0000256" key="4">
    <source>
        <dbReference type="ARBA" id="ARBA00023125"/>
    </source>
</evidence>
<dbReference type="GO" id="GO:0000981">
    <property type="term" value="F:DNA-binding transcription factor activity, RNA polymerase II-specific"/>
    <property type="evidence" value="ECO:0007669"/>
    <property type="project" value="InterPro"/>
</dbReference>
<dbReference type="EMBL" id="BTGC01000001">
    <property type="protein sequence ID" value="GMM49303.1"/>
    <property type="molecule type" value="Genomic_DNA"/>
</dbReference>
<comment type="caution">
    <text evidence="9">The sequence shown here is derived from an EMBL/GenBank/DDBJ whole genome shotgun (WGS) entry which is preliminary data.</text>
</comment>
<feature type="compositionally biased region" description="Polar residues" evidence="7">
    <location>
        <begin position="91"/>
        <end position="102"/>
    </location>
</feature>
<keyword evidence="4" id="KW-0238">DNA-binding</keyword>
<evidence type="ECO:0000256" key="7">
    <source>
        <dbReference type="SAM" id="MobiDB-lite"/>
    </source>
</evidence>
<dbReference type="InterPro" id="IPR052360">
    <property type="entry name" value="Transcr_Regulatory_Proteins"/>
</dbReference>
<keyword evidence="2" id="KW-0862">Zinc</keyword>
<dbReference type="Proteomes" id="UP001362899">
    <property type="component" value="Unassembled WGS sequence"/>
</dbReference>
<dbReference type="InterPro" id="IPR036864">
    <property type="entry name" value="Zn2-C6_fun-type_DNA-bd_sf"/>
</dbReference>
<keyword evidence="1" id="KW-0479">Metal-binding</keyword>
<proteinExistence type="predicted"/>
<feature type="region of interest" description="Disordered" evidence="7">
    <location>
        <begin position="1"/>
        <end position="23"/>
    </location>
</feature>
<evidence type="ECO:0000256" key="6">
    <source>
        <dbReference type="ARBA" id="ARBA00023242"/>
    </source>
</evidence>
<evidence type="ECO:0000256" key="5">
    <source>
        <dbReference type="ARBA" id="ARBA00023163"/>
    </source>
</evidence>
<feature type="domain" description="Zn(2)-C6 fungal-type" evidence="8">
    <location>
        <begin position="375"/>
        <end position="403"/>
    </location>
</feature>
<dbReference type="AlphaFoldDB" id="A0AAV5REY2"/>
<dbReference type="GO" id="GO:0003677">
    <property type="term" value="F:DNA binding"/>
    <property type="evidence" value="ECO:0007669"/>
    <property type="project" value="UniProtKB-KW"/>
</dbReference>